<evidence type="ECO:0000313" key="2">
    <source>
        <dbReference type="Proteomes" id="UP000286997"/>
    </source>
</evidence>
<sequence length="75" mass="8141">MSVPVTFEDDVEARVNALELVVVAMMRELARRDPAVRDGLLAEVRRAATDVDPPTPKTEAMQAKALALAEIILSP</sequence>
<protein>
    <submittedName>
        <fullName evidence="1">Uncharacterized protein</fullName>
    </submittedName>
</protein>
<comment type="caution">
    <text evidence="1">The sequence shown here is derived from an EMBL/GenBank/DDBJ whole genome shotgun (WGS) entry which is preliminary data.</text>
</comment>
<gene>
    <name evidence="1" type="ORF">EOE48_15320</name>
</gene>
<proteinExistence type="predicted"/>
<name>A0A437P3L6_9HYPH</name>
<dbReference type="Proteomes" id="UP000286997">
    <property type="component" value="Unassembled WGS sequence"/>
</dbReference>
<dbReference type="AlphaFoldDB" id="A0A437P3L6"/>
<organism evidence="1 2">
    <name type="scientific">Methylobacterium oryzihabitans</name>
    <dbReference type="NCBI Taxonomy" id="2499852"/>
    <lineage>
        <taxon>Bacteria</taxon>
        <taxon>Pseudomonadati</taxon>
        <taxon>Pseudomonadota</taxon>
        <taxon>Alphaproteobacteria</taxon>
        <taxon>Hyphomicrobiales</taxon>
        <taxon>Methylobacteriaceae</taxon>
        <taxon>Methylobacterium</taxon>
    </lineage>
</organism>
<dbReference type="OrthoDB" id="8003892at2"/>
<reference evidence="1 2" key="1">
    <citation type="submission" date="2019-01" db="EMBL/GenBank/DDBJ databases">
        <authorList>
            <person name="Chen W.-M."/>
        </authorList>
    </citation>
    <scope>NUCLEOTIDE SEQUENCE [LARGE SCALE GENOMIC DNA]</scope>
    <source>
        <strain evidence="1 2">TER-1</strain>
    </source>
</reference>
<accession>A0A437P3L6</accession>
<dbReference type="RefSeq" id="WP_127730608.1">
    <property type="nucleotide sequence ID" value="NZ_SACP01000014.1"/>
</dbReference>
<dbReference type="EMBL" id="SACP01000014">
    <property type="protein sequence ID" value="RVU16835.1"/>
    <property type="molecule type" value="Genomic_DNA"/>
</dbReference>
<evidence type="ECO:0000313" key="1">
    <source>
        <dbReference type="EMBL" id="RVU16835.1"/>
    </source>
</evidence>
<keyword evidence="2" id="KW-1185">Reference proteome</keyword>